<dbReference type="Proteomes" id="UP000681722">
    <property type="component" value="Unassembled WGS sequence"/>
</dbReference>
<gene>
    <name evidence="3" type="ORF">GPM918_LOCUS19593</name>
    <name evidence="4" type="ORF">SRO942_LOCUS19590</name>
</gene>
<feature type="region of interest" description="Disordered" evidence="1">
    <location>
        <begin position="108"/>
        <end position="144"/>
    </location>
</feature>
<dbReference type="Pfam" id="PF00665">
    <property type="entry name" value="rve"/>
    <property type="match status" value="1"/>
</dbReference>
<feature type="compositionally biased region" description="Polar residues" evidence="1">
    <location>
        <begin position="108"/>
        <end position="136"/>
    </location>
</feature>
<accession>A0A814QGC1</accession>
<feature type="domain" description="Integrase catalytic" evidence="2">
    <location>
        <begin position="284"/>
        <end position="443"/>
    </location>
</feature>
<name>A0A814QGC1_9BILA</name>
<sequence length="563" mass="65386">MTDHCPLCNILERTVRNVRVDRIANVIQEYNVEQVIHIKGRENCLPDFLSRHPRDYDDLNDIDYGLANKDLVDEVSKPSFLLLVAAGVGEQSSSTPNLISAMTLRSHNKNNNNATTTLSDDDNNPSLHNNSDPNSEPENDFAPNILTNFSHNHFDVTRLKEEQSNDPEIQKIIHDNRIHSNQSSFIFKDNILYKLIQPSRNSKRKIHVVYLPTSMIKPLLYAIHNDPMSGGHFSIDRTYNKIRTKYWWPNMKYSIIKHIKACLKCQQHNINRQKKHGKLRPIPPPEGPFQLIGIDYCGPLKRSPRENQYVLVITDYFTRHIIAVALPNCTAQTTAQTLFNEYFCKFGIPAVMLSDKGPHFQNILMENISKLIGYNHIYSTPYHPQTNTIVERFNSTFIPQIAKLQDDQQSNWDEYLQAVVFAYNSGIHKTTKYSPYELLYGRPPQLPIDPRPTHFSFQKPNDYFIQLQKTLKIYHKMAKENIIHQQQLNKNRYDKNRPDPHYNMGDMVLTRNFIRGDKLYGKYSSTPKIIIHSNHPTYIVQDPETHIETRIHVGDLKSILVDY</sequence>
<protein>
    <recommendedName>
        <fullName evidence="2">Integrase catalytic domain-containing protein</fullName>
    </recommendedName>
</protein>
<dbReference type="InterPro" id="IPR050951">
    <property type="entry name" value="Retrovirus_Pol_polyprotein"/>
</dbReference>
<evidence type="ECO:0000313" key="5">
    <source>
        <dbReference type="Proteomes" id="UP000663829"/>
    </source>
</evidence>
<reference evidence="3" key="1">
    <citation type="submission" date="2021-02" db="EMBL/GenBank/DDBJ databases">
        <authorList>
            <person name="Nowell W R."/>
        </authorList>
    </citation>
    <scope>NUCLEOTIDE SEQUENCE</scope>
</reference>
<dbReference type="AlphaFoldDB" id="A0A814QGC1"/>
<dbReference type="Pfam" id="PF17921">
    <property type="entry name" value="Integrase_H2C2"/>
    <property type="match status" value="1"/>
</dbReference>
<keyword evidence="5" id="KW-1185">Reference proteome</keyword>
<dbReference type="GO" id="GO:0015074">
    <property type="term" value="P:DNA integration"/>
    <property type="evidence" value="ECO:0007669"/>
    <property type="project" value="InterPro"/>
</dbReference>
<dbReference type="PROSITE" id="PS50994">
    <property type="entry name" value="INTEGRASE"/>
    <property type="match status" value="1"/>
</dbReference>
<dbReference type="FunFam" id="1.10.340.70:FF:000001">
    <property type="entry name" value="Retrovirus-related Pol polyprotein from transposon gypsy-like Protein"/>
    <property type="match status" value="1"/>
</dbReference>
<evidence type="ECO:0000313" key="4">
    <source>
        <dbReference type="EMBL" id="CAF3882629.1"/>
    </source>
</evidence>
<dbReference type="Proteomes" id="UP000663829">
    <property type="component" value="Unassembled WGS sequence"/>
</dbReference>
<comment type="caution">
    <text evidence="3">The sequence shown here is derived from an EMBL/GenBank/DDBJ whole genome shotgun (WGS) entry which is preliminary data.</text>
</comment>
<dbReference type="PANTHER" id="PTHR37984:SF15">
    <property type="entry name" value="INTEGRASE CATALYTIC DOMAIN-CONTAINING PROTEIN"/>
    <property type="match status" value="1"/>
</dbReference>
<dbReference type="EMBL" id="CAJNOQ010005984">
    <property type="protein sequence ID" value="CAF1118957.1"/>
    <property type="molecule type" value="Genomic_DNA"/>
</dbReference>
<dbReference type="EMBL" id="CAJOBC010005984">
    <property type="protein sequence ID" value="CAF3882629.1"/>
    <property type="molecule type" value="Genomic_DNA"/>
</dbReference>
<dbReference type="Gene3D" id="1.10.340.70">
    <property type="match status" value="1"/>
</dbReference>
<evidence type="ECO:0000259" key="2">
    <source>
        <dbReference type="PROSITE" id="PS50994"/>
    </source>
</evidence>
<proteinExistence type="predicted"/>
<dbReference type="OrthoDB" id="7968508at2759"/>
<dbReference type="InterPro" id="IPR012337">
    <property type="entry name" value="RNaseH-like_sf"/>
</dbReference>
<evidence type="ECO:0000256" key="1">
    <source>
        <dbReference type="SAM" id="MobiDB-lite"/>
    </source>
</evidence>
<dbReference type="SUPFAM" id="SSF53098">
    <property type="entry name" value="Ribonuclease H-like"/>
    <property type="match status" value="1"/>
</dbReference>
<dbReference type="FunFam" id="3.30.420.10:FF:000032">
    <property type="entry name" value="Retrovirus-related Pol polyprotein from transposon 297-like Protein"/>
    <property type="match status" value="1"/>
</dbReference>
<dbReference type="Gene3D" id="3.30.420.10">
    <property type="entry name" value="Ribonuclease H-like superfamily/Ribonuclease H"/>
    <property type="match status" value="1"/>
</dbReference>
<dbReference type="InterPro" id="IPR036397">
    <property type="entry name" value="RNaseH_sf"/>
</dbReference>
<dbReference type="InterPro" id="IPR001584">
    <property type="entry name" value="Integrase_cat-core"/>
</dbReference>
<organism evidence="3 5">
    <name type="scientific">Didymodactylos carnosus</name>
    <dbReference type="NCBI Taxonomy" id="1234261"/>
    <lineage>
        <taxon>Eukaryota</taxon>
        <taxon>Metazoa</taxon>
        <taxon>Spiralia</taxon>
        <taxon>Gnathifera</taxon>
        <taxon>Rotifera</taxon>
        <taxon>Eurotatoria</taxon>
        <taxon>Bdelloidea</taxon>
        <taxon>Philodinida</taxon>
        <taxon>Philodinidae</taxon>
        <taxon>Didymodactylos</taxon>
    </lineage>
</organism>
<dbReference type="GO" id="GO:0003676">
    <property type="term" value="F:nucleic acid binding"/>
    <property type="evidence" value="ECO:0007669"/>
    <property type="project" value="InterPro"/>
</dbReference>
<dbReference type="PANTHER" id="PTHR37984">
    <property type="entry name" value="PROTEIN CBG26694"/>
    <property type="match status" value="1"/>
</dbReference>
<evidence type="ECO:0000313" key="3">
    <source>
        <dbReference type="EMBL" id="CAF1118957.1"/>
    </source>
</evidence>
<dbReference type="InterPro" id="IPR041588">
    <property type="entry name" value="Integrase_H2C2"/>
</dbReference>